<evidence type="ECO:0000313" key="1">
    <source>
        <dbReference type="EMBL" id="KAG8480000.1"/>
    </source>
</evidence>
<name>A0A8J5YIZ0_9ROSI</name>
<dbReference type="EMBL" id="JAHUZN010000010">
    <property type="protein sequence ID" value="KAG8480000.1"/>
    <property type="molecule type" value="Genomic_DNA"/>
</dbReference>
<sequence>MKQQLDSVDYFVNTGIKKIVRVNDRIVSDIDPSIYLRYSAPIFVDGEYIQVRYGQKTRLEKVYSRCFFDVCMMQNDRCFGCNAKSVPSRIILLLQKCPSC</sequence>
<proteinExistence type="predicted"/>
<dbReference type="Proteomes" id="UP000701853">
    <property type="component" value="Chromosome 10"/>
</dbReference>
<gene>
    <name evidence="1" type="ORF">CXB51_025007</name>
</gene>
<reference evidence="1 2" key="1">
    <citation type="journal article" date="2021" name="bioRxiv">
        <title>The Gossypium anomalum genome as a resource for cotton improvement and evolutionary analysis of hybrid incompatibility.</title>
        <authorList>
            <person name="Grover C.E."/>
            <person name="Yuan D."/>
            <person name="Arick M.A."/>
            <person name="Miller E.R."/>
            <person name="Hu G."/>
            <person name="Peterson D.G."/>
            <person name="Wendel J.F."/>
            <person name="Udall J.A."/>
        </authorList>
    </citation>
    <scope>NUCLEOTIDE SEQUENCE [LARGE SCALE GENOMIC DNA]</scope>
    <source>
        <strain evidence="1">JFW-Udall</strain>
        <tissue evidence="1">Leaf</tissue>
    </source>
</reference>
<evidence type="ECO:0000313" key="2">
    <source>
        <dbReference type="Proteomes" id="UP000701853"/>
    </source>
</evidence>
<keyword evidence="2" id="KW-1185">Reference proteome</keyword>
<evidence type="ECO:0008006" key="3">
    <source>
        <dbReference type="Google" id="ProtNLM"/>
    </source>
</evidence>
<organism evidence="1 2">
    <name type="scientific">Gossypium anomalum</name>
    <dbReference type="NCBI Taxonomy" id="47600"/>
    <lineage>
        <taxon>Eukaryota</taxon>
        <taxon>Viridiplantae</taxon>
        <taxon>Streptophyta</taxon>
        <taxon>Embryophyta</taxon>
        <taxon>Tracheophyta</taxon>
        <taxon>Spermatophyta</taxon>
        <taxon>Magnoliopsida</taxon>
        <taxon>eudicotyledons</taxon>
        <taxon>Gunneridae</taxon>
        <taxon>Pentapetalae</taxon>
        <taxon>rosids</taxon>
        <taxon>malvids</taxon>
        <taxon>Malvales</taxon>
        <taxon>Malvaceae</taxon>
        <taxon>Malvoideae</taxon>
        <taxon>Gossypium</taxon>
    </lineage>
</organism>
<dbReference type="OrthoDB" id="10248617at2759"/>
<dbReference type="AlphaFoldDB" id="A0A8J5YIZ0"/>
<protein>
    <recommendedName>
        <fullName evidence="3">DNA-directed RNA polymerase</fullName>
    </recommendedName>
</protein>
<comment type="caution">
    <text evidence="1">The sequence shown here is derived from an EMBL/GenBank/DDBJ whole genome shotgun (WGS) entry which is preliminary data.</text>
</comment>
<accession>A0A8J5YIZ0</accession>